<reference evidence="3 4" key="1">
    <citation type="submission" date="2019-08" db="EMBL/GenBank/DDBJ databases">
        <title>Archaea genome.</title>
        <authorList>
            <person name="Kajale S."/>
            <person name="Shouche Y."/>
            <person name="Deshpande N."/>
            <person name="Sharma A."/>
        </authorList>
    </citation>
    <scope>NUCLEOTIDE SEQUENCE [LARGE SCALE GENOMIC DNA]</scope>
    <source>
        <strain evidence="3 4">ESP3B_9</strain>
    </source>
</reference>
<dbReference type="GO" id="GO:0006508">
    <property type="term" value="P:proteolysis"/>
    <property type="evidence" value="ECO:0007669"/>
    <property type="project" value="UniProtKB-KW"/>
</dbReference>
<dbReference type="GO" id="GO:0008237">
    <property type="term" value="F:metallopeptidase activity"/>
    <property type="evidence" value="ECO:0007669"/>
    <property type="project" value="UniProtKB-KW"/>
</dbReference>
<dbReference type="PANTHER" id="PTHR43592:SF15">
    <property type="entry name" value="CAAX AMINO TERMINAL PROTEASE FAMILY PROTEIN"/>
    <property type="match status" value="1"/>
</dbReference>
<protein>
    <submittedName>
        <fullName evidence="3">CPBP family intramembrane metalloprotease</fullName>
    </submittedName>
</protein>
<comment type="caution">
    <text evidence="3">The sequence shown here is derived from an EMBL/GenBank/DDBJ whole genome shotgun (WGS) entry which is preliminary data.</text>
</comment>
<feature type="domain" description="CAAX prenyl protease 2/Lysostaphin resistance protein A-like" evidence="2">
    <location>
        <begin position="153"/>
        <end position="250"/>
    </location>
</feature>
<gene>
    <name evidence="3" type="ORF">FYC77_07165</name>
</gene>
<feature type="transmembrane region" description="Helical" evidence="1">
    <location>
        <begin position="183"/>
        <end position="204"/>
    </location>
</feature>
<keyword evidence="1" id="KW-0812">Transmembrane</keyword>
<feature type="transmembrane region" description="Helical" evidence="1">
    <location>
        <begin position="21"/>
        <end position="48"/>
    </location>
</feature>
<feature type="transmembrane region" description="Helical" evidence="1">
    <location>
        <begin position="150"/>
        <end position="171"/>
    </location>
</feature>
<dbReference type="AlphaFoldDB" id="A0A5D5APJ9"/>
<feature type="transmembrane region" description="Helical" evidence="1">
    <location>
        <begin position="237"/>
        <end position="256"/>
    </location>
</feature>
<feature type="transmembrane region" description="Helical" evidence="1">
    <location>
        <begin position="68"/>
        <end position="90"/>
    </location>
</feature>
<sequence length="258" mass="27008">MSTPPVPSDQPPSRSGVVAALGSIGFVVVPFAVVFAIAFSLMIGLVVAFGVTGDLEGFESFLTGEFEIIALVAEPVLFGAVTAGLAALTFSQGWIRKRTLGIELPTPKELLVGAGSVVALLGIALLVGFVTEQLGVPSSEHSLLTEDRAIGYYVLLAVVSVLLIGPVEELLFRGLIQNFVRPAFGSAGAVVWTSILFAIIHLPVYLTMGFSSAVASLVAIFALSLVMGGVYEQYRNLVLVMGIHGVYNAVVFLSQAPL</sequence>
<evidence type="ECO:0000313" key="4">
    <source>
        <dbReference type="Proteomes" id="UP000324104"/>
    </source>
</evidence>
<keyword evidence="4" id="KW-1185">Reference proteome</keyword>
<dbReference type="EMBL" id="VTAW01000006">
    <property type="protein sequence ID" value="TYT62805.1"/>
    <property type="molecule type" value="Genomic_DNA"/>
</dbReference>
<keyword evidence="3" id="KW-0378">Hydrolase</keyword>
<organism evidence="3 4">
    <name type="scientific">Natrialba swarupiae</name>
    <dbReference type="NCBI Taxonomy" id="2448032"/>
    <lineage>
        <taxon>Archaea</taxon>
        <taxon>Methanobacteriati</taxon>
        <taxon>Methanobacteriota</taxon>
        <taxon>Stenosarchaea group</taxon>
        <taxon>Halobacteria</taxon>
        <taxon>Halobacteriales</taxon>
        <taxon>Natrialbaceae</taxon>
        <taxon>Natrialba</taxon>
    </lineage>
</organism>
<evidence type="ECO:0000256" key="1">
    <source>
        <dbReference type="SAM" id="Phobius"/>
    </source>
</evidence>
<dbReference type="PANTHER" id="PTHR43592">
    <property type="entry name" value="CAAX AMINO TERMINAL PROTEASE"/>
    <property type="match status" value="1"/>
</dbReference>
<name>A0A5D5APJ9_9EURY</name>
<keyword evidence="1" id="KW-1133">Transmembrane helix</keyword>
<accession>A0A5D5APJ9</accession>
<dbReference type="Pfam" id="PF02517">
    <property type="entry name" value="Rce1-like"/>
    <property type="match status" value="1"/>
</dbReference>
<dbReference type="InterPro" id="IPR003675">
    <property type="entry name" value="Rce1/LyrA-like_dom"/>
</dbReference>
<feature type="transmembrane region" description="Helical" evidence="1">
    <location>
        <begin position="210"/>
        <end position="230"/>
    </location>
</feature>
<keyword evidence="3" id="KW-0482">Metalloprotease</keyword>
<proteinExistence type="predicted"/>
<evidence type="ECO:0000313" key="3">
    <source>
        <dbReference type="EMBL" id="TYT62805.1"/>
    </source>
</evidence>
<dbReference type="Proteomes" id="UP000324104">
    <property type="component" value="Unassembled WGS sequence"/>
</dbReference>
<evidence type="ECO:0000259" key="2">
    <source>
        <dbReference type="Pfam" id="PF02517"/>
    </source>
</evidence>
<feature type="transmembrane region" description="Helical" evidence="1">
    <location>
        <begin position="110"/>
        <end position="130"/>
    </location>
</feature>
<dbReference type="GO" id="GO:0004175">
    <property type="term" value="F:endopeptidase activity"/>
    <property type="evidence" value="ECO:0007669"/>
    <property type="project" value="UniProtKB-ARBA"/>
</dbReference>
<dbReference type="RefSeq" id="WP_149080820.1">
    <property type="nucleotide sequence ID" value="NZ_VTAW01000006.1"/>
</dbReference>
<dbReference type="GO" id="GO:0080120">
    <property type="term" value="P:CAAX-box protein maturation"/>
    <property type="evidence" value="ECO:0007669"/>
    <property type="project" value="UniProtKB-ARBA"/>
</dbReference>
<keyword evidence="3" id="KW-0645">Protease</keyword>
<keyword evidence="1" id="KW-0472">Membrane</keyword>